<dbReference type="PANTHER" id="PTHR43677">
    <property type="entry name" value="SHORT-CHAIN DEHYDROGENASE/REDUCTASE"/>
    <property type="match status" value="1"/>
</dbReference>
<feature type="domain" description="Enoyl reductase (ER)" evidence="1">
    <location>
        <begin position="15"/>
        <end position="327"/>
    </location>
</feature>
<reference evidence="2 3" key="1">
    <citation type="submission" date="2018-03" db="EMBL/GenBank/DDBJ databases">
        <title>Genomic Encyclopedia of Type Strains, Phase III (KMG-III): the genomes of soil and plant-associated and newly described type strains.</title>
        <authorList>
            <person name="Whitman W."/>
        </authorList>
    </citation>
    <scope>NUCLEOTIDE SEQUENCE [LARGE SCALE GENOMIC DNA]</scope>
    <source>
        <strain evidence="2 3">CGMCC 1.9313</strain>
    </source>
</reference>
<dbReference type="SMART" id="SM00829">
    <property type="entry name" value="PKS_ER"/>
    <property type="match status" value="1"/>
</dbReference>
<dbReference type="GO" id="GO:0043957">
    <property type="term" value="F:acryloyl-CoA reductase (NADPH) activity"/>
    <property type="evidence" value="ECO:0007669"/>
    <property type="project" value="TreeGrafter"/>
</dbReference>
<dbReference type="Pfam" id="PF08240">
    <property type="entry name" value="ADH_N"/>
    <property type="match status" value="1"/>
</dbReference>
<gene>
    <name evidence="2" type="ORF">B0I27_105293</name>
</gene>
<dbReference type="Gene3D" id="3.90.180.10">
    <property type="entry name" value="Medium-chain alcohol dehydrogenases, catalytic domain"/>
    <property type="match status" value="1"/>
</dbReference>
<sequence length="331" mass="35170">MAIIFKALQAVEANGRFDMSVVTRSTNELAEGDVLIKVHYSSLNYKDAMSASGNKSITKYYPHTPGIDVAGIIEESSVADWKVGDEVIVTGFDLGMNTSGGFGGYVRVPAAWIIRLPGGLSLRESMIYGTAGFTAALSVQAILKHGIKPEDGLVAVSGATGGVGSVAVSILNRLGYQVAAISSKDSAHDFLYNIGASEIISRAEMEDTSGRPMLKSRFAAAVDTVGGTVLTTILKSLSYGGILSACGLVNGTDLPLTIFPFIIKGIHLAGIDSVNLPIEHRPQVWESLANDWKPADLAQLVTEVGLQELPRHIEQILKGQMTGRVLVNVWQ</sequence>
<dbReference type="EMBL" id="PVTH01000005">
    <property type="protein sequence ID" value="PRY52824.1"/>
    <property type="molecule type" value="Genomic_DNA"/>
</dbReference>
<dbReference type="OrthoDB" id="9805663at2"/>
<dbReference type="Proteomes" id="UP000238034">
    <property type="component" value="Unassembled WGS sequence"/>
</dbReference>
<accession>A0A2T0U4L2</accession>
<protein>
    <submittedName>
        <fullName evidence="2">Putative YhdH/YhfP family quinone oxidoreductase</fullName>
    </submittedName>
</protein>
<dbReference type="PANTHER" id="PTHR43677:SF1">
    <property type="entry name" value="ACRYLYL-COA REDUCTASE ACUI-RELATED"/>
    <property type="match status" value="1"/>
</dbReference>
<organism evidence="2 3">
    <name type="scientific">Arcticibacter pallidicorallinus</name>
    <dbReference type="NCBI Taxonomy" id="1259464"/>
    <lineage>
        <taxon>Bacteria</taxon>
        <taxon>Pseudomonadati</taxon>
        <taxon>Bacteroidota</taxon>
        <taxon>Sphingobacteriia</taxon>
        <taxon>Sphingobacteriales</taxon>
        <taxon>Sphingobacteriaceae</taxon>
        <taxon>Arcticibacter</taxon>
    </lineage>
</organism>
<keyword evidence="3" id="KW-1185">Reference proteome</keyword>
<dbReference type="AlphaFoldDB" id="A0A2T0U4L2"/>
<dbReference type="SUPFAM" id="SSF50129">
    <property type="entry name" value="GroES-like"/>
    <property type="match status" value="1"/>
</dbReference>
<dbReference type="Gene3D" id="3.40.50.720">
    <property type="entry name" value="NAD(P)-binding Rossmann-like Domain"/>
    <property type="match status" value="1"/>
</dbReference>
<dbReference type="NCBIfam" id="TIGR02823">
    <property type="entry name" value="oxido_YhdH"/>
    <property type="match status" value="1"/>
</dbReference>
<dbReference type="RefSeq" id="WP_106293224.1">
    <property type="nucleotide sequence ID" value="NZ_PVTH01000005.1"/>
</dbReference>
<name>A0A2T0U4L2_9SPHI</name>
<dbReference type="InterPro" id="IPR020843">
    <property type="entry name" value="ER"/>
</dbReference>
<proteinExistence type="predicted"/>
<comment type="caution">
    <text evidence="2">The sequence shown here is derived from an EMBL/GenBank/DDBJ whole genome shotgun (WGS) entry which is preliminary data.</text>
</comment>
<dbReference type="InterPro" id="IPR051397">
    <property type="entry name" value="Zn-ADH-like_protein"/>
</dbReference>
<dbReference type="SUPFAM" id="SSF51735">
    <property type="entry name" value="NAD(P)-binding Rossmann-fold domains"/>
    <property type="match status" value="1"/>
</dbReference>
<evidence type="ECO:0000313" key="3">
    <source>
        <dbReference type="Proteomes" id="UP000238034"/>
    </source>
</evidence>
<dbReference type="CDD" id="cd05280">
    <property type="entry name" value="MDR_yhdh_yhfp"/>
    <property type="match status" value="1"/>
</dbReference>
<evidence type="ECO:0000259" key="1">
    <source>
        <dbReference type="SMART" id="SM00829"/>
    </source>
</evidence>
<dbReference type="InterPro" id="IPR014188">
    <property type="entry name" value="Acrylyl-CoA_reductase_AcuI"/>
</dbReference>
<dbReference type="InterPro" id="IPR013154">
    <property type="entry name" value="ADH-like_N"/>
</dbReference>
<evidence type="ECO:0000313" key="2">
    <source>
        <dbReference type="EMBL" id="PRY52824.1"/>
    </source>
</evidence>
<dbReference type="InterPro" id="IPR036291">
    <property type="entry name" value="NAD(P)-bd_dom_sf"/>
</dbReference>
<dbReference type="InterPro" id="IPR013149">
    <property type="entry name" value="ADH-like_C"/>
</dbReference>
<dbReference type="InterPro" id="IPR011032">
    <property type="entry name" value="GroES-like_sf"/>
</dbReference>
<dbReference type="Pfam" id="PF00107">
    <property type="entry name" value="ADH_zinc_N"/>
    <property type="match status" value="1"/>
</dbReference>